<dbReference type="PROSITE" id="PS00101">
    <property type="entry name" value="HEXAPEP_TRANSFERASES"/>
    <property type="match status" value="1"/>
</dbReference>
<keyword evidence="5" id="KW-1185">Reference proteome</keyword>
<dbReference type="PANTHER" id="PTHR23416">
    <property type="entry name" value="SIALIC ACID SYNTHASE-RELATED"/>
    <property type="match status" value="1"/>
</dbReference>
<evidence type="ECO:0008006" key="6">
    <source>
        <dbReference type="Google" id="ProtNLM"/>
    </source>
</evidence>
<gene>
    <name evidence="4" type="ORF">GCM10007028_35040</name>
</gene>
<dbReference type="SUPFAM" id="SSF51161">
    <property type="entry name" value="Trimeric LpxA-like enzymes"/>
    <property type="match status" value="1"/>
</dbReference>
<keyword evidence="3" id="KW-0012">Acyltransferase</keyword>
<reference evidence="4" key="2">
    <citation type="submission" date="2020-09" db="EMBL/GenBank/DDBJ databases">
        <authorList>
            <person name="Sun Q."/>
            <person name="Kim S."/>
        </authorList>
    </citation>
    <scope>NUCLEOTIDE SEQUENCE</scope>
    <source>
        <strain evidence="4">KCTC 12710</strain>
    </source>
</reference>
<dbReference type="GO" id="GO:0016746">
    <property type="term" value="F:acyltransferase activity"/>
    <property type="evidence" value="ECO:0007669"/>
    <property type="project" value="UniProtKB-KW"/>
</dbReference>
<dbReference type="PANTHER" id="PTHR23416:SF78">
    <property type="entry name" value="LIPOPOLYSACCHARIDE BIOSYNTHESIS O-ACETYL TRANSFERASE WBBJ-RELATED"/>
    <property type="match status" value="1"/>
</dbReference>
<keyword evidence="2" id="KW-0677">Repeat</keyword>
<evidence type="ECO:0000313" key="5">
    <source>
        <dbReference type="Proteomes" id="UP000636004"/>
    </source>
</evidence>
<protein>
    <recommendedName>
        <fullName evidence="6">Acyltransferase</fullName>
    </recommendedName>
</protein>
<dbReference type="InterPro" id="IPR011004">
    <property type="entry name" value="Trimer_LpxA-like_sf"/>
</dbReference>
<dbReference type="Pfam" id="PF00132">
    <property type="entry name" value="Hexapep"/>
    <property type="match status" value="2"/>
</dbReference>
<dbReference type="InterPro" id="IPR001451">
    <property type="entry name" value="Hexapep"/>
</dbReference>
<proteinExistence type="predicted"/>
<evidence type="ECO:0000256" key="1">
    <source>
        <dbReference type="ARBA" id="ARBA00022679"/>
    </source>
</evidence>
<organism evidence="4 5">
    <name type="scientific">Algibacter mikhailovii</name>
    <dbReference type="NCBI Taxonomy" id="425498"/>
    <lineage>
        <taxon>Bacteria</taxon>
        <taxon>Pseudomonadati</taxon>
        <taxon>Bacteroidota</taxon>
        <taxon>Flavobacteriia</taxon>
        <taxon>Flavobacteriales</taxon>
        <taxon>Flavobacteriaceae</taxon>
        <taxon>Algibacter</taxon>
    </lineage>
</organism>
<evidence type="ECO:0000256" key="3">
    <source>
        <dbReference type="ARBA" id="ARBA00023315"/>
    </source>
</evidence>
<reference evidence="4" key="1">
    <citation type="journal article" date="2014" name="Int. J. Syst. Evol. Microbiol.">
        <title>Complete genome sequence of Corynebacterium casei LMG S-19264T (=DSM 44701T), isolated from a smear-ripened cheese.</title>
        <authorList>
            <consortium name="US DOE Joint Genome Institute (JGI-PGF)"/>
            <person name="Walter F."/>
            <person name="Albersmeier A."/>
            <person name="Kalinowski J."/>
            <person name="Ruckert C."/>
        </authorList>
    </citation>
    <scope>NUCLEOTIDE SEQUENCE</scope>
    <source>
        <strain evidence="4">KCTC 12710</strain>
    </source>
</reference>
<dbReference type="Gene3D" id="2.160.10.10">
    <property type="entry name" value="Hexapeptide repeat proteins"/>
    <property type="match status" value="2"/>
</dbReference>
<dbReference type="RefSeq" id="WP_189362744.1">
    <property type="nucleotide sequence ID" value="NZ_BMWZ01000012.1"/>
</dbReference>
<sequence>MNILSLYHKRISVFNRLRGLFFQIFIQGKGHNNLQLSRNVEIWGTLHLGKNVYLGSNVKIYKKNTISDNVHIGDNVELRCNGGNSILIGKNCTINRGSLIMGTVQIGNNCLIAPLCVIVGSNHNFNDVTTLINEQGISSKGIKIGDNVWLGAQVTVVDGVCIGDNTIIGAGSVVTKNIPANSIAVGNPCKVIKSRHA</sequence>
<dbReference type="InterPro" id="IPR018357">
    <property type="entry name" value="Hexapep_transf_CS"/>
</dbReference>
<evidence type="ECO:0000313" key="4">
    <source>
        <dbReference type="EMBL" id="GGZ93617.1"/>
    </source>
</evidence>
<name>A0A918RDU2_9FLAO</name>
<evidence type="ECO:0000256" key="2">
    <source>
        <dbReference type="ARBA" id="ARBA00022737"/>
    </source>
</evidence>
<accession>A0A918RDU2</accession>
<dbReference type="EMBL" id="BMWZ01000012">
    <property type="protein sequence ID" value="GGZ93617.1"/>
    <property type="molecule type" value="Genomic_DNA"/>
</dbReference>
<dbReference type="Proteomes" id="UP000636004">
    <property type="component" value="Unassembled WGS sequence"/>
</dbReference>
<keyword evidence="1" id="KW-0808">Transferase</keyword>
<dbReference type="AlphaFoldDB" id="A0A918RDU2"/>
<comment type="caution">
    <text evidence="4">The sequence shown here is derived from an EMBL/GenBank/DDBJ whole genome shotgun (WGS) entry which is preliminary data.</text>
</comment>
<dbReference type="CDD" id="cd04647">
    <property type="entry name" value="LbH_MAT_like"/>
    <property type="match status" value="1"/>
</dbReference>
<dbReference type="InterPro" id="IPR051159">
    <property type="entry name" value="Hexapeptide_acetyltransf"/>
</dbReference>